<keyword evidence="2" id="KW-1185">Reference proteome</keyword>
<reference evidence="1" key="1">
    <citation type="submission" date="2024-01" db="EMBL/GenBank/DDBJ databases">
        <title>Bank of Algae and Cyanobacteria of the Azores (BACA) strain genomes.</title>
        <authorList>
            <person name="Luz R."/>
            <person name="Cordeiro R."/>
            <person name="Fonseca A."/>
            <person name="Goncalves V."/>
        </authorList>
    </citation>
    <scope>NUCLEOTIDE SEQUENCE</scope>
    <source>
        <strain evidence="1">BACA0141</strain>
    </source>
</reference>
<name>A0AAW9PTZ3_9CYAN</name>
<dbReference type="EMBL" id="JAZBJZ010000009">
    <property type="protein sequence ID" value="MEE3715886.1"/>
    <property type="molecule type" value="Genomic_DNA"/>
</dbReference>
<evidence type="ECO:0000313" key="1">
    <source>
        <dbReference type="EMBL" id="MEE3715886.1"/>
    </source>
</evidence>
<evidence type="ECO:0000313" key="2">
    <source>
        <dbReference type="Proteomes" id="UP001333818"/>
    </source>
</evidence>
<protein>
    <submittedName>
        <fullName evidence="1">Uncharacterized protein</fullName>
    </submittedName>
</protein>
<dbReference type="RefSeq" id="WP_330482310.1">
    <property type="nucleotide sequence ID" value="NZ_JAZBJZ010000009.1"/>
</dbReference>
<gene>
    <name evidence="1" type="ORF">V2H45_03900</name>
</gene>
<organism evidence="1 2">
    <name type="scientific">Tumidithrix elongata BACA0141</name>
    <dbReference type="NCBI Taxonomy" id="2716417"/>
    <lineage>
        <taxon>Bacteria</taxon>
        <taxon>Bacillati</taxon>
        <taxon>Cyanobacteriota</taxon>
        <taxon>Cyanophyceae</taxon>
        <taxon>Pseudanabaenales</taxon>
        <taxon>Pseudanabaenaceae</taxon>
        <taxon>Tumidithrix</taxon>
        <taxon>Tumidithrix elongata</taxon>
    </lineage>
</organism>
<sequence>MAYSSFSLRDVEKDFSLTIEEEINLFASTESLPQSDVLRQTFAENVSLALAINTEKARSELIVMPLLLEVRRRSPVPISLFSGSEFNVDPEKGLTGYCDYLVSLSKQQLMISAPVIAVVEAKNENIKGGLGQCIAEMVAAQIFNRQQGNAIDTIYGAVTTGEIWKFLKLFNNTIQIDLMDYYIKDVDKILGILSQAIPKVA</sequence>
<proteinExistence type="predicted"/>
<dbReference type="Proteomes" id="UP001333818">
    <property type="component" value="Unassembled WGS sequence"/>
</dbReference>
<comment type="caution">
    <text evidence="1">The sequence shown here is derived from an EMBL/GenBank/DDBJ whole genome shotgun (WGS) entry which is preliminary data.</text>
</comment>
<dbReference type="AlphaFoldDB" id="A0AAW9PTZ3"/>
<accession>A0AAW9PTZ3</accession>